<dbReference type="Gene3D" id="2.60.120.580">
    <property type="entry name" value="Acetamidase/Formamidase-like domains"/>
    <property type="match status" value="1"/>
</dbReference>
<sequence length="103" mass="10989">MASVRPGETFRVDCRDWFDGHVHNDEDAHDVLTAPFHIGHPLSGPVHIEGAKPGDLMVVDIVDVGPSSDAAETDPRELAGEGWGYTGIFAPGHGGGFLQETSR</sequence>
<proteinExistence type="predicted"/>
<dbReference type="Pfam" id="PF03069">
    <property type="entry name" value="FmdA_AmdA"/>
    <property type="match status" value="1"/>
</dbReference>
<dbReference type="PANTHER" id="PTHR31891">
    <property type="entry name" value="FORMAMIDASE C869.04-RELATED"/>
    <property type="match status" value="1"/>
</dbReference>
<protein>
    <submittedName>
        <fullName evidence="1">Acetamidase/formamidase</fullName>
    </submittedName>
</protein>
<name>A0ABU1ZY91_9CORY</name>
<reference evidence="1" key="1">
    <citation type="submission" date="2023-07" db="EMBL/GenBank/DDBJ databases">
        <title>Sequencing the genomes of 1000 actinobacteria strains.</title>
        <authorList>
            <person name="Klenk H.-P."/>
        </authorList>
    </citation>
    <scope>NUCLEOTIDE SEQUENCE</scope>
    <source>
        <strain evidence="1">DSM 107476</strain>
    </source>
</reference>
<accession>A0ABU1ZY91</accession>
<comment type="caution">
    <text evidence="1">The sequence shown here is derived from an EMBL/GenBank/DDBJ whole genome shotgun (WGS) entry which is preliminary data.</text>
</comment>
<dbReference type="EMBL" id="JAVDXZ010000001">
    <property type="protein sequence ID" value="MDR7329902.1"/>
    <property type="molecule type" value="Genomic_DNA"/>
</dbReference>
<evidence type="ECO:0000313" key="2">
    <source>
        <dbReference type="Proteomes" id="UP001180840"/>
    </source>
</evidence>
<dbReference type="InterPro" id="IPR004304">
    <property type="entry name" value="FmdA_AmdA"/>
</dbReference>
<organism evidence="1 2">
    <name type="scientific">Corynebacterium guangdongense</name>
    <dbReference type="NCBI Taxonomy" id="1783348"/>
    <lineage>
        <taxon>Bacteria</taxon>
        <taxon>Bacillati</taxon>
        <taxon>Actinomycetota</taxon>
        <taxon>Actinomycetes</taxon>
        <taxon>Mycobacteriales</taxon>
        <taxon>Corynebacteriaceae</taxon>
        <taxon>Corynebacterium</taxon>
    </lineage>
</organism>
<evidence type="ECO:0000313" key="1">
    <source>
        <dbReference type="EMBL" id="MDR7329902.1"/>
    </source>
</evidence>
<dbReference type="SUPFAM" id="SSF141130">
    <property type="entry name" value="Acetamidase/Formamidase-like"/>
    <property type="match status" value="1"/>
</dbReference>
<gene>
    <name evidence="1" type="ORF">J2S39_001578</name>
</gene>
<keyword evidence="2" id="KW-1185">Reference proteome</keyword>
<dbReference type="PANTHER" id="PTHR31891:SF1">
    <property type="entry name" value="FORMAMIDASE C869.04-RELATED"/>
    <property type="match status" value="1"/>
</dbReference>
<dbReference type="Proteomes" id="UP001180840">
    <property type="component" value="Unassembled WGS sequence"/>
</dbReference>